<sequence>MYWWPLILLVHKYTPLFPFKVVLITPSDWTNSENSIKPVGNLAIGNNNEQLNNSVKLWWATT</sequence>
<accession>L8B9I2</accession>
<geneLocation type="mitochondrion" evidence="2"/>
<evidence type="ECO:0000256" key="1">
    <source>
        <dbReference type="SAM" id="SignalP"/>
    </source>
</evidence>
<proteinExistence type="predicted"/>
<dbReference type="AlphaFoldDB" id="L8B9I2"/>
<protein>
    <submittedName>
        <fullName evidence="2">Uncharacterized protein</fullName>
    </submittedName>
</protein>
<dbReference type="EMBL" id="HE613568">
    <property type="protein sequence ID" value="CCF07370.1"/>
    <property type="molecule type" value="Genomic_DNA"/>
</dbReference>
<keyword evidence="2" id="KW-0496">Mitochondrion</keyword>
<dbReference type="GeneID" id="14469581"/>
<reference evidence="2" key="1">
    <citation type="journal article" date="2014" name="PLoS ONE">
        <title>Mitochondrial Genome of Phlebia radiata Is the Second Largest (156 kbp) among Fungi and Features Signs of Genome Flexibility and Recent Recombination Events.</title>
        <authorList>
            <person name="Salavirta H."/>
            <person name="Oksanen I."/>
            <person name="Kuuskeri J."/>
            <person name="Makela M."/>
            <person name="Laine P."/>
            <person name="Paulin L."/>
            <person name="Lundell T."/>
        </authorList>
    </citation>
    <scope>NUCLEOTIDE SEQUENCE</scope>
    <source>
        <strain evidence="2">79</strain>
    </source>
</reference>
<gene>
    <name evidence="2" type="ORF">Pra_mt0302</name>
</gene>
<dbReference type="RefSeq" id="YP_007374875.1">
    <property type="nucleotide sequence ID" value="NC_020148.1"/>
</dbReference>
<evidence type="ECO:0000313" key="2">
    <source>
        <dbReference type="EMBL" id="CCF07370.1"/>
    </source>
</evidence>
<organism evidence="2">
    <name type="scientific">Phlebia radiata</name>
    <name type="common">White-rot fungus</name>
    <dbReference type="NCBI Taxonomy" id="5308"/>
    <lineage>
        <taxon>Eukaryota</taxon>
        <taxon>Fungi</taxon>
        <taxon>Dikarya</taxon>
        <taxon>Basidiomycota</taxon>
        <taxon>Agaricomycotina</taxon>
        <taxon>Agaricomycetes</taxon>
        <taxon>Polyporales</taxon>
        <taxon>Meruliaceae</taxon>
        <taxon>Phlebia</taxon>
    </lineage>
</organism>
<keyword evidence="1" id="KW-0732">Signal</keyword>
<feature type="chain" id="PRO_5003987228" evidence="1">
    <location>
        <begin position="19"/>
        <end position="62"/>
    </location>
</feature>
<name>L8B9I2_PHLRA</name>
<feature type="signal peptide" evidence="1">
    <location>
        <begin position="1"/>
        <end position="18"/>
    </location>
</feature>